<proteinExistence type="predicted"/>
<dbReference type="CDD" id="cd00754">
    <property type="entry name" value="Ubl_MoaD"/>
    <property type="match status" value="1"/>
</dbReference>
<dbReference type="Gene3D" id="3.10.20.30">
    <property type="match status" value="1"/>
</dbReference>
<dbReference type="SUPFAM" id="SSF54285">
    <property type="entry name" value="MoaD/ThiS"/>
    <property type="match status" value="1"/>
</dbReference>
<dbReference type="AlphaFoldDB" id="A0A7V8UA10"/>
<accession>A0A7V8UA10</accession>
<evidence type="ECO:0000313" key="1">
    <source>
        <dbReference type="EMBL" id="MBA1375593.1"/>
    </source>
</evidence>
<sequence length="82" mass="8436">MAKLLFFGRLGDLAGGIERSVGLSEPHSVAALIGVLEAGDRLLGSALLEGRVRYALNGTIVDRDAMVADGDELAFLPPVSGG</sequence>
<dbReference type="Proteomes" id="UP000589292">
    <property type="component" value="Unassembled WGS sequence"/>
</dbReference>
<gene>
    <name evidence="1" type="ORF">FG486_14695</name>
</gene>
<protein>
    <submittedName>
        <fullName evidence="1">MoaD/ThiS family protein</fullName>
    </submittedName>
</protein>
<evidence type="ECO:0000313" key="2">
    <source>
        <dbReference type="Proteomes" id="UP000589292"/>
    </source>
</evidence>
<comment type="caution">
    <text evidence="1">The sequence shown here is derived from an EMBL/GenBank/DDBJ whole genome shotgun (WGS) entry which is preliminary data.</text>
</comment>
<dbReference type="InterPro" id="IPR012675">
    <property type="entry name" value="Beta-grasp_dom_sf"/>
</dbReference>
<dbReference type="EMBL" id="VDES01000003">
    <property type="protein sequence ID" value="MBA1375593.1"/>
    <property type="molecule type" value="Genomic_DNA"/>
</dbReference>
<reference evidence="1 2" key="1">
    <citation type="journal article" date="1994" name="Int. J. Syst. Bacteriol.">
        <title>Phylogenetic positions of novel aerobic, bacteriochlorophyll a-containing bacteria and description of Roseococcus thiosulfatophilus gen. nov., sp. nov., Erythromicrobium ramosum gen. nov., sp. nov., and Erythrobacter litoralis sp. nov.</title>
        <authorList>
            <person name="Yurkov V."/>
            <person name="Stackebrandt E."/>
            <person name="Holmes A."/>
            <person name="Fuerst J.A."/>
            <person name="Hugenholtz P."/>
            <person name="Golecki J."/>
            <person name="Gad'on N."/>
            <person name="Gorlenko V.M."/>
            <person name="Kompantseva E.I."/>
            <person name="Drews G."/>
        </authorList>
    </citation>
    <scope>NUCLEOTIDE SEQUENCE [LARGE SCALE GENOMIC DNA]</scope>
    <source>
        <strain evidence="1 2">KR-99</strain>
    </source>
</reference>
<dbReference type="RefSeq" id="WP_181268102.1">
    <property type="nucleotide sequence ID" value="NZ_BAAAGB010000001.1"/>
</dbReference>
<organism evidence="1 2">
    <name type="scientific">Sphingomonas ursincola</name>
    <dbReference type="NCBI Taxonomy" id="56361"/>
    <lineage>
        <taxon>Bacteria</taxon>
        <taxon>Pseudomonadati</taxon>
        <taxon>Pseudomonadota</taxon>
        <taxon>Alphaproteobacteria</taxon>
        <taxon>Sphingomonadales</taxon>
        <taxon>Sphingomonadaceae</taxon>
        <taxon>Sphingomonas</taxon>
    </lineage>
</organism>
<name>A0A7V8UA10_9SPHN</name>
<dbReference type="Pfam" id="PF02597">
    <property type="entry name" value="ThiS"/>
    <property type="match status" value="1"/>
</dbReference>
<keyword evidence="2" id="KW-1185">Reference proteome</keyword>
<dbReference type="InterPro" id="IPR016155">
    <property type="entry name" value="Mopterin_synth/thiamin_S_b"/>
</dbReference>
<dbReference type="InterPro" id="IPR003749">
    <property type="entry name" value="ThiS/MoaD-like"/>
</dbReference>